<keyword evidence="2" id="KW-1185">Reference proteome</keyword>
<dbReference type="EMBL" id="KV918814">
    <property type="protein sequence ID" value="OSX78393.1"/>
    <property type="molecule type" value="Genomic_DNA"/>
</dbReference>
<dbReference type="AlphaFoldDB" id="A0A1X6PCL1"/>
<protein>
    <submittedName>
        <fullName evidence="1">Uncharacterized protein</fullName>
    </submittedName>
</protein>
<organism evidence="1 2">
    <name type="scientific">Porphyra umbilicalis</name>
    <name type="common">Purple laver</name>
    <name type="synonym">Red alga</name>
    <dbReference type="NCBI Taxonomy" id="2786"/>
    <lineage>
        <taxon>Eukaryota</taxon>
        <taxon>Rhodophyta</taxon>
        <taxon>Bangiophyceae</taxon>
        <taxon>Bangiales</taxon>
        <taxon>Bangiaceae</taxon>
        <taxon>Porphyra</taxon>
    </lineage>
</organism>
<dbReference type="Proteomes" id="UP000218209">
    <property type="component" value="Unassembled WGS sequence"/>
</dbReference>
<proteinExistence type="predicted"/>
<gene>
    <name evidence="1" type="ORF">BU14_0111s0062</name>
</gene>
<evidence type="ECO:0000313" key="2">
    <source>
        <dbReference type="Proteomes" id="UP000218209"/>
    </source>
</evidence>
<evidence type="ECO:0000313" key="1">
    <source>
        <dbReference type="EMBL" id="OSX78393.1"/>
    </source>
</evidence>
<sequence length="68" mass="7449">MRCPCKARRSMADVLLRRNAKGRRLVWWRGCSAAASGTIRVPTARNGSPLQRPSSALTCMMLSSVSTL</sequence>
<name>A0A1X6PCL1_PORUM</name>
<reference evidence="1 2" key="1">
    <citation type="submission" date="2017-03" db="EMBL/GenBank/DDBJ databases">
        <title>WGS assembly of Porphyra umbilicalis.</title>
        <authorList>
            <person name="Brawley S.H."/>
            <person name="Blouin N.A."/>
            <person name="Ficko-Blean E."/>
            <person name="Wheeler G.L."/>
            <person name="Lohr M."/>
            <person name="Goodson H.V."/>
            <person name="Jenkins J.W."/>
            <person name="Blaby-Haas C.E."/>
            <person name="Helliwell K.E."/>
            <person name="Chan C."/>
            <person name="Marriage T."/>
            <person name="Bhattacharya D."/>
            <person name="Klein A.S."/>
            <person name="Badis Y."/>
            <person name="Brodie J."/>
            <person name="Cao Y."/>
            <person name="Collen J."/>
            <person name="Dittami S.M."/>
            <person name="Gachon C.M."/>
            <person name="Green B.R."/>
            <person name="Karpowicz S."/>
            <person name="Kim J.W."/>
            <person name="Kudahl U."/>
            <person name="Lin S."/>
            <person name="Michel G."/>
            <person name="Mittag M."/>
            <person name="Olson B.J."/>
            <person name="Pangilinan J."/>
            <person name="Peng Y."/>
            <person name="Qiu H."/>
            <person name="Shu S."/>
            <person name="Singer J.T."/>
            <person name="Smith A.G."/>
            <person name="Sprecher B.N."/>
            <person name="Wagner V."/>
            <person name="Wang W."/>
            <person name="Wang Z.-Y."/>
            <person name="Yan J."/>
            <person name="Yarish C."/>
            <person name="Zoeuner-Riek S."/>
            <person name="Zhuang Y."/>
            <person name="Zou Y."/>
            <person name="Lindquist E.A."/>
            <person name="Grimwood J."/>
            <person name="Barry K."/>
            <person name="Rokhsar D.S."/>
            <person name="Schmutz J."/>
            <person name="Stiller J.W."/>
            <person name="Grossman A.R."/>
            <person name="Prochnik S.E."/>
        </authorList>
    </citation>
    <scope>NUCLEOTIDE SEQUENCE [LARGE SCALE GENOMIC DNA]</scope>
    <source>
        <strain evidence="1">4086291</strain>
    </source>
</reference>
<accession>A0A1X6PCL1</accession>